<gene>
    <name evidence="2" type="ORF">N0V93_000138</name>
</gene>
<accession>A0A9W8Z3G3</accession>
<dbReference type="Proteomes" id="UP001140453">
    <property type="component" value="Unassembled WGS sequence"/>
</dbReference>
<sequence>MAESAAKRLKTDAPSGVTIGTHNGHFHADEALAVYMLRTHIPRYQNASLIRTRDPAVLATCDTVLDVGGEYDAERHRYDHHQRGFTTVFPGRNTKLSSAGLVYMHFGKDIIANRRGVAGEGSASDFSTVELIYNKIYESFIEAVDANDNGVSVYDPEAVAAAGLKKKFSDGGFTLGAMVSRLNPNWNDPTPSDPVEAQAAEDEKFLVASQRIGEEFDRDLDYYIKSWLPARALVEKAFGERSQYDSQGRIMVLSGQSCPWKDHLYMLEEEAGEAGKVLYVLYPEKPTPDAKWRIQTVPVTKDSFESRKALPKEWRGVRDEELDKVSGVPGCVFVHAAGFIGGNKTFEGALQLAQKALN</sequence>
<evidence type="ECO:0008006" key="4">
    <source>
        <dbReference type="Google" id="ProtNLM"/>
    </source>
</evidence>
<dbReference type="GO" id="GO:0005737">
    <property type="term" value="C:cytoplasm"/>
    <property type="evidence" value="ECO:0007669"/>
    <property type="project" value="TreeGrafter"/>
</dbReference>
<comment type="similarity">
    <text evidence="1">Belongs to the MYG1 family.</text>
</comment>
<protein>
    <recommendedName>
        <fullName evidence="4">MYG1 protein</fullName>
    </recommendedName>
</protein>
<evidence type="ECO:0000313" key="3">
    <source>
        <dbReference type="Proteomes" id="UP001140453"/>
    </source>
</evidence>
<comment type="caution">
    <text evidence="2">The sequence shown here is derived from an EMBL/GenBank/DDBJ whole genome shotgun (WGS) entry which is preliminary data.</text>
</comment>
<evidence type="ECO:0000313" key="2">
    <source>
        <dbReference type="EMBL" id="KAJ4395922.1"/>
    </source>
</evidence>
<dbReference type="OrthoDB" id="10265310at2759"/>
<organism evidence="2 3">
    <name type="scientific">Gnomoniopsis smithogilvyi</name>
    <dbReference type="NCBI Taxonomy" id="1191159"/>
    <lineage>
        <taxon>Eukaryota</taxon>
        <taxon>Fungi</taxon>
        <taxon>Dikarya</taxon>
        <taxon>Ascomycota</taxon>
        <taxon>Pezizomycotina</taxon>
        <taxon>Sordariomycetes</taxon>
        <taxon>Sordariomycetidae</taxon>
        <taxon>Diaporthales</taxon>
        <taxon>Gnomoniaceae</taxon>
        <taxon>Gnomoniopsis</taxon>
    </lineage>
</organism>
<name>A0A9W8Z3G3_9PEZI</name>
<dbReference type="AlphaFoldDB" id="A0A9W8Z3G3"/>
<dbReference type="InterPro" id="IPR003226">
    <property type="entry name" value="MYG1_exonuclease"/>
</dbReference>
<evidence type="ECO:0000256" key="1">
    <source>
        <dbReference type="ARBA" id="ARBA00010105"/>
    </source>
</evidence>
<reference evidence="2" key="1">
    <citation type="submission" date="2022-10" db="EMBL/GenBank/DDBJ databases">
        <title>Tapping the CABI collections for fungal endophytes: first genome assemblies for Collariella, Neodidymelliopsis, Ascochyta clinopodiicola, Didymella pomorum, Didymosphaeria variabile, Neocosmospora piperis and Neocucurbitaria cava.</title>
        <authorList>
            <person name="Hill R."/>
        </authorList>
    </citation>
    <scope>NUCLEOTIDE SEQUENCE</scope>
    <source>
        <strain evidence="2">IMI 355082</strain>
    </source>
</reference>
<proteinExistence type="inferred from homology"/>
<dbReference type="Pfam" id="PF03690">
    <property type="entry name" value="MYG1_exonuc"/>
    <property type="match status" value="1"/>
</dbReference>
<dbReference type="PANTHER" id="PTHR11215">
    <property type="entry name" value="METAL DEPENDENT HYDROLASE - RELATED"/>
    <property type="match status" value="1"/>
</dbReference>
<dbReference type="GO" id="GO:0005634">
    <property type="term" value="C:nucleus"/>
    <property type="evidence" value="ECO:0007669"/>
    <property type="project" value="TreeGrafter"/>
</dbReference>
<keyword evidence="3" id="KW-1185">Reference proteome</keyword>
<dbReference type="PANTHER" id="PTHR11215:SF1">
    <property type="entry name" value="MYG1 EXONUCLEASE"/>
    <property type="match status" value="1"/>
</dbReference>
<dbReference type="EMBL" id="JAPEVB010000001">
    <property type="protein sequence ID" value="KAJ4395922.1"/>
    <property type="molecule type" value="Genomic_DNA"/>
</dbReference>